<dbReference type="AlphaFoldDB" id="A0AAE3G1F4"/>
<keyword evidence="10" id="KW-1185">Reference proteome</keyword>
<dbReference type="Pfam" id="PF03547">
    <property type="entry name" value="Mem_trans"/>
    <property type="match status" value="1"/>
</dbReference>
<feature type="transmembrane region" description="Helical" evidence="8">
    <location>
        <begin position="288"/>
        <end position="309"/>
    </location>
</feature>
<evidence type="ECO:0000256" key="7">
    <source>
        <dbReference type="ARBA" id="ARBA00023136"/>
    </source>
</evidence>
<evidence type="ECO:0000256" key="8">
    <source>
        <dbReference type="SAM" id="Phobius"/>
    </source>
</evidence>
<evidence type="ECO:0000256" key="3">
    <source>
        <dbReference type="ARBA" id="ARBA00022448"/>
    </source>
</evidence>
<comment type="subcellular location">
    <subcellularLocation>
        <location evidence="1">Cell membrane</location>
        <topology evidence="1">Multi-pass membrane protein</topology>
    </subcellularLocation>
</comment>
<dbReference type="PANTHER" id="PTHR36838">
    <property type="entry name" value="AUXIN EFFLUX CARRIER FAMILY PROTEIN"/>
    <property type="match status" value="1"/>
</dbReference>
<evidence type="ECO:0000313" key="9">
    <source>
        <dbReference type="EMBL" id="MCP1673779.1"/>
    </source>
</evidence>
<keyword evidence="6 8" id="KW-1133">Transmembrane helix</keyword>
<dbReference type="EMBL" id="JALJXV010000002">
    <property type="protein sequence ID" value="MCP1673779.1"/>
    <property type="molecule type" value="Genomic_DNA"/>
</dbReference>
<accession>A0AAE3G1F4</accession>
<organism evidence="9 10">
    <name type="scientific">Natronocella acetinitrilica</name>
    <dbReference type="NCBI Taxonomy" id="414046"/>
    <lineage>
        <taxon>Bacteria</taxon>
        <taxon>Pseudomonadati</taxon>
        <taxon>Pseudomonadota</taxon>
        <taxon>Gammaproteobacteria</taxon>
        <taxon>Chromatiales</taxon>
        <taxon>Ectothiorhodospiraceae</taxon>
        <taxon>Natronocella</taxon>
    </lineage>
</organism>
<comment type="similarity">
    <text evidence="2">Belongs to the auxin efflux carrier (TC 2.A.69) family.</text>
</comment>
<feature type="transmembrane region" description="Helical" evidence="8">
    <location>
        <begin position="230"/>
        <end position="250"/>
    </location>
</feature>
<keyword evidence="4" id="KW-1003">Cell membrane</keyword>
<gene>
    <name evidence="9" type="ORF">J2T57_000878</name>
</gene>
<feature type="transmembrane region" description="Helical" evidence="8">
    <location>
        <begin position="167"/>
        <end position="189"/>
    </location>
</feature>
<keyword evidence="7 8" id="KW-0472">Membrane</keyword>
<feature type="transmembrane region" description="Helical" evidence="8">
    <location>
        <begin position="124"/>
        <end position="146"/>
    </location>
</feature>
<evidence type="ECO:0000256" key="4">
    <source>
        <dbReference type="ARBA" id="ARBA00022475"/>
    </source>
</evidence>
<feature type="transmembrane region" description="Helical" evidence="8">
    <location>
        <begin position="195"/>
        <end position="218"/>
    </location>
</feature>
<feature type="transmembrane region" description="Helical" evidence="8">
    <location>
        <begin position="34"/>
        <end position="53"/>
    </location>
</feature>
<dbReference type="RefSeq" id="WP_253474789.1">
    <property type="nucleotide sequence ID" value="NZ_JALJXV010000002.1"/>
</dbReference>
<evidence type="ECO:0000256" key="6">
    <source>
        <dbReference type="ARBA" id="ARBA00022989"/>
    </source>
</evidence>
<sequence length="310" mass="32176">MQAVITIALPFFALIFTGYAAGQSRLLPASAISGLSTFVFYFALPALLLVSIADSPVDRIADPRLLLAWLGPSLLLFVATYLLAGRLFHSSRSERALQALSSVFSNVGFVGLPLVIVALGSEAILPAVVVVLIDTIIMIGIATALIESDQGRTGGLLQVARTVASGVVRNPIILASAFGVLLGATGWRLPGPVDAYLGLLGAAAAPAALFALGASLAGRRLGQELGQTSVLIALKLLVHPLLVWAVAILLDLPPLWVAVLVIQASLPVAANVYVLAQRYQVAVTQASTVIFMSTVVAVVTVSIVVSLFVP</sequence>
<evidence type="ECO:0000256" key="2">
    <source>
        <dbReference type="ARBA" id="ARBA00010145"/>
    </source>
</evidence>
<reference evidence="9" key="1">
    <citation type="submission" date="2022-03" db="EMBL/GenBank/DDBJ databases">
        <title>Genomic Encyclopedia of Type Strains, Phase III (KMG-III): the genomes of soil and plant-associated and newly described type strains.</title>
        <authorList>
            <person name="Whitman W."/>
        </authorList>
    </citation>
    <scope>NUCLEOTIDE SEQUENCE</scope>
    <source>
        <strain evidence="9">ANL 6-2</strain>
    </source>
</reference>
<keyword evidence="3" id="KW-0813">Transport</keyword>
<dbReference type="InterPro" id="IPR004776">
    <property type="entry name" value="Mem_transp_PIN-like"/>
</dbReference>
<evidence type="ECO:0000256" key="1">
    <source>
        <dbReference type="ARBA" id="ARBA00004651"/>
    </source>
</evidence>
<dbReference type="InterPro" id="IPR038770">
    <property type="entry name" value="Na+/solute_symporter_sf"/>
</dbReference>
<comment type="caution">
    <text evidence="9">The sequence shown here is derived from an EMBL/GenBank/DDBJ whole genome shotgun (WGS) entry which is preliminary data.</text>
</comment>
<name>A0AAE3G1F4_9GAMM</name>
<evidence type="ECO:0000313" key="10">
    <source>
        <dbReference type="Proteomes" id="UP001205843"/>
    </source>
</evidence>
<dbReference type="PANTHER" id="PTHR36838:SF1">
    <property type="entry name" value="SLR1864 PROTEIN"/>
    <property type="match status" value="1"/>
</dbReference>
<dbReference type="GO" id="GO:0055085">
    <property type="term" value="P:transmembrane transport"/>
    <property type="evidence" value="ECO:0007669"/>
    <property type="project" value="InterPro"/>
</dbReference>
<feature type="transmembrane region" description="Helical" evidence="8">
    <location>
        <begin position="65"/>
        <end position="84"/>
    </location>
</feature>
<dbReference type="Gene3D" id="1.20.1530.20">
    <property type="match status" value="1"/>
</dbReference>
<feature type="transmembrane region" description="Helical" evidence="8">
    <location>
        <begin position="96"/>
        <end position="118"/>
    </location>
</feature>
<evidence type="ECO:0000256" key="5">
    <source>
        <dbReference type="ARBA" id="ARBA00022692"/>
    </source>
</evidence>
<dbReference type="GO" id="GO:0005886">
    <property type="term" value="C:plasma membrane"/>
    <property type="evidence" value="ECO:0007669"/>
    <property type="project" value="UniProtKB-SubCell"/>
</dbReference>
<feature type="transmembrane region" description="Helical" evidence="8">
    <location>
        <begin position="256"/>
        <end position="276"/>
    </location>
</feature>
<protein>
    <submittedName>
        <fullName evidence="9">Permease</fullName>
    </submittedName>
</protein>
<proteinExistence type="inferred from homology"/>
<keyword evidence="5 8" id="KW-0812">Transmembrane</keyword>
<feature type="transmembrane region" description="Helical" evidence="8">
    <location>
        <begin position="6"/>
        <end position="22"/>
    </location>
</feature>
<dbReference type="Proteomes" id="UP001205843">
    <property type="component" value="Unassembled WGS sequence"/>
</dbReference>